<dbReference type="Pfam" id="PF02518">
    <property type="entry name" value="HATPase_c"/>
    <property type="match status" value="1"/>
</dbReference>
<keyword evidence="4" id="KW-1003">Cell membrane</keyword>
<feature type="transmembrane region" description="Helical" evidence="14">
    <location>
        <begin position="12"/>
        <end position="33"/>
    </location>
</feature>
<name>A0ABW3GXV6_9BACL</name>
<evidence type="ECO:0000256" key="3">
    <source>
        <dbReference type="ARBA" id="ARBA00012438"/>
    </source>
</evidence>
<sequence length="465" mass="53554">MKKLNLSQKILLMFVVSVAFTILFSFFFIHFLYSELYLKSIEESLVYQGQRTASHYHYGDLSDDIIEKIQWFNVISEYEVIAVDDLEQLSTYFPYQINYENLIDDEDREQLEKGTYVVKNGYVEELDREILGAIFPIKMEEGLVGFIYMYIPLATIQVVFQQSIPLLAFVGTLFFLLLFLIVNRVWISMFEPLRQLQVLSKEVSKGNYSSRLQLDREDEVGQLANAFNAMSLSLEEQEKRKKEFTSNIVHEVRTPLTYISGYAHALESNIYESPEEAKQYLVTIQKETERLNKLMTDLVELNHLQEDMYTLEKQPIALAQLLLDTLELFSIHIAQKGLTLQTNIDEDIIMSGDAQRLQQVFYNTLDNAIKYSAEDGVLKVSLQEDEHHVTYRVTNGGVTISQEDIHRIGERFFRTDKARTRTTGGTGLGLSIVKEIVRLHNGTFEITSSPKVGTTVTIEFEEGEA</sequence>
<dbReference type="SMART" id="SM00388">
    <property type="entry name" value="HisKA"/>
    <property type="match status" value="1"/>
</dbReference>
<keyword evidence="13 14" id="KW-0472">Membrane</keyword>
<feature type="domain" description="HAMP" evidence="16">
    <location>
        <begin position="187"/>
        <end position="239"/>
    </location>
</feature>
<evidence type="ECO:0000256" key="6">
    <source>
        <dbReference type="ARBA" id="ARBA00022679"/>
    </source>
</evidence>
<keyword evidence="10" id="KW-0067">ATP-binding</keyword>
<evidence type="ECO:0000259" key="15">
    <source>
        <dbReference type="PROSITE" id="PS50109"/>
    </source>
</evidence>
<dbReference type="EC" id="2.7.13.3" evidence="3"/>
<keyword evidence="7 14" id="KW-0812">Transmembrane</keyword>
<keyword evidence="11 14" id="KW-1133">Transmembrane helix</keyword>
<evidence type="ECO:0000256" key="1">
    <source>
        <dbReference type="ARBA" id="ARBA00000085"/>
    </source>
</evidence>
<reference evidence="18" key="1">
    <citation type="journal article" date="2019" name="Int. J. Syst. Evol. Microbiol.">
        <title>The Global Catalogue of Microorganisms (GCM) 10K type strain sequencing project: providing services to taxonomists for standard genome sequencing and annotation.</title>
        <authorList>
            <consortium name="The Broad Institute Genomics Platform"/>
            <consortium name="The Broad Institute Genome Sequencing Center for Infectious Disease"/>
            <person name="Wu L."/>
            <person name="Ma J."/>
        </authorList>
    </citation>
    <scope>NUCLEOTIDE SEQUENCE [LARGE SCALE GENOMIC DNA]</scope>
    <source>
        <strain evidence="18">CCUG 63563</strain>
    </source>
</reference>
<dbReference type="GO" id="GO:0016301">
    <property type="term" value="F:kinase activity"/>
    <property type="evidence" value="ECO:0007669"/>
    <property type="project" value="UniProtKB-KW"/>
</dbReference>
<dbReference type="InterPro" id="IPR004358">
    <property type="entry name" value="Sig_transdc_His_kin-like_C"/>
</dbReference>
<keyword evidence="9 17" id="KW-0418">Kinase</keyword>
<evidence type="ECO:0000259" key="16">
    <source>
        <dbReference type="PROSITE" id="PS50885"/>
    </source>
</evidence>
<feature type="transmembrane region" description="Helical" evidence="14">
    <location>
        <begin position="143"/>
        <end position="160"/>
    </location>
</feature>
<dbReference type="PANTHER" id="PTHR45528">
    <property type="entry name" value="SENSOR HISTIDINE KINASE CPXA"/>
    <property type="match status" value="1"/>
</dbReference>
<evidence type="ECO:0000256" key="4">
    <source>
        <dbReference type="ARBA" id="ARBA00022475"/>
    </source>
</evidence>
<evidence type="ECO:0000256" key="10">
    <source>
        <dbReference type="ARBA" id="ARBA00022840"/>
    </source>
</evidence>
<evidence type="ECO:0000313" key="18">
    <source>
        <dbReference type="Proteomes" id="UP001596976"/>
    </source>
</evidence>
<dbReference type="SUPFAM" id="SSF158472">
    <property type="entry name" value="HAMP domain-like"/>
    <property type="match status" value="1"/>
</dbReference>
<accession>A0ABW3GXV6</accession>
<feature type="transmembrane region" description="Helical" evidence="14">
    <location>
        <begin position="166"/>
        <end position="187"/>
    </location>
</feature>
<evidence type="ECO:0000256" key="13">
    <source>
        <dbReference type="ARBA" id="ARBA00023136"/>
    </source>
</evidence>
<dbReference type="InterPro" id="IPR005467">
    <property type="entry name" value="His_kinase_dom"/>
</dbReference>
<feature type="domain" description="Histidine kinase" evidence="15">
    <location>
        <begin position="247"/>
        <end position="464"/>
    </location>
</feature>
<dbReference type="SMART" id="SM00304">
    <property type="entry name" value="HAMP"/>
    <property type="match status" value="1"/>
</dbReference>
<evidence type="ECO:0000256" key="11">
    <source>
        <dbReference type="ARBA" id="ARBA00022989"/>
    </source>
</evidence>
<dbReference type="InterPro" id="IPR003661">
    <property type="entry name" value="HisK_dim/P_dom"/>
</dbReference>
<evidence type="ECO:0000256" key="12">
    <source>
        <dbReference type="ARBA" id="ARBA00023012"/>
    </source>
</evidence>
<gene>
    <name evidence="17" type="ORF">ACFQ0V_04935</name>
</gene>
<comment type="caution">
    <text evidence="17">The sequence shown here is derived from an EMBL/GenBank/DDBJ whole genome shotgun (WGS) entry which is preliminary data.</text>
</comment>
<dbReference type="Pfam" id="PF00512">
    <property type="entry name" value="HisKA"/>
    <property type="match status" value="1"/>
</dbReference>
<dbReference type="InterPro" id="IPR003594">
    <property type="entry name" value="HATPase_dom"/>
</dbReference>
<dbReference type="SUPFAM" id="SSF47384">
    <property type="entry name" value="Homodimeric domain of signal transducing histidine kinase"/>
    <property type="match status" value="1"/>
</dbReference>
<dbReference type="InterPro" id="IPR036890">
    <property type="entry name" value="HATPase_C_sf"/>
</dbReference>
<dbReference type="PANTHER" id="PTHR45528:SF1">
    <property type="entry name" value="SENSOR HISTIDINE KINASE CPXA"/>
    <property type="match status" value="1"/>
</dbReference>
<evidence type="ECO:0000256" key="2">
    <source>
        <dbReference type="ARBA" id="ARBA00004651"/>
    </source>
</evidence>
<evidence type="ECO:0000256" key="5">
    <source>
        <dbReference type="ARBA" id="ARBA00022553"/>
    </source>
</evidence>
<organism evidence="17 18">
    <name type="scientific">Savagea faecisuis</name>
    <dbReference type="NCBI Taxonomy" id="1274803"/>
    <lineage>
        <taxon>Bacteria</taxon>
        <taxon>Bacillati</taxon>
        <taxon>Bacillota</taxon>
        <taxon>Bacilli</taxon>
        <taxon>Bacillales</taxon>
        <taxon>Caryophanaceae</taxon>
        <taxon>Savagea</taxon>
    </lineage>
</organism>
<evidence type="ECO:0000256" key="9">
    <source>
        <dbReference type="ARBA" id="ARBA00022777"/>
    </source>
</evidence>
<dbReference type="EMBL" id="JBHTJF010000022">
    <property type="protein sequence ID" value="MFD0943113.1"/>
    <property type="molecule type" value="Genomic_DNA"/>
</dbReference>
<keyword evidence="12" id="KW-0902">Two-component regulatory system</keyword>
<dbReference type="Gene3D" id="1.10.287.130">
    <property type="match status" value="1"/>
</dbReference>
<proteinExistence type="predicted"/>
<dbReference type="Proteomes" id="UP001596976">
    <property type="component" value="Unassembled WGS sequence"/>
</dbReference>
<keyword evidence="18" id="KW-1185">Reference proteome</keyword>
<evidence type="ECO:0000256" key="8">
    <source>
        <dbReference type="ARBA" id="ARBA00022741"/>
    </source>
</evidence>
<dbReference type="Gene3D" id="6.10.340.10">
    <property type="match status" value="1"/>
</dbReference>
<keyword evidence="6" id="KW-0808">Transferase</keyword>
<dbReference type="InterPro" id="IPR036097">
    <property type="entry name" value="HisK_dim/P_sf"/>
</dbReference>
<dbReference type="Pfam" id="PF00672">
    <property type="entry name" value="HAMP"/>
    <property type="match status" value="1"/>
</dbReference>
<dbReference type="Gene3D" id="3.30.565.10">
    <property type="entry name" value="Histidine kinase-like ATPase, C-terminal domain"/>
    <property type="match status" value="1"/>
</dbReference>
<protein>
    <recommendedName>
        <fullName evidence="3">histidine kinase</fullName>
        <ecNumber evidence="3">2.7.13.3</ecNumber>
    </recommendedName>
</protein>
<evidence type="ECO:0000256" key="14">
    <source>
        <dbReference type="SAM" id="Phobius"/>
    </source>
</evidence>
<comment type="subcellular location">
    <subcellularLocation>
        <location evidence="2">Cell membrane</location>
        <topology evidence="2">Multi-pass membrane protein</topology>
    </subcellularLocation>
</comment>
<dbReference type="SUPFAM" id="SSF55874">
    <property type="entry name" value="ATPase domain of HSP90 chaperone/DNA topoisomerase II/histidine kinase"/>
    <property type="match status" value="1"/>
</dbReference>
<comment type="catalytic activity">
    <reaction evidence="1">
        <text>ATP + protein L-histidine = ADP + protein N-phospho-L-histidine.</text>
        <dbReference type="EC" id="2.7.13.3"/>
    </reaction>
</comment>
<dbReference type="CDD" id="cd00082">
    <property type="entry name" value="HisKA"/>
    <property type="match status" value="1"/>
</dbReference>
<dbReference type="InterPro" id="IPR050398">
    <property type="entry name" value="HssS/ArlS-like"/>
</dbReference>
<dbReference type="SMART" id="SM00387">
    <property type="entry name" value="HATPase_c"/>
    <property type="match status" value="1"/>
</dbReference>
<keyword evidence="5" id="KW-0597">Phosphoprotein</keyword>
<evidence type="ECO:0000256" key="7">
    <source>
        <dbReference type="ARBA" id="ARBA00022692"/>
    </source>
</evidence>
<dbReference type="PROSITE" id="PS50109">
    <property type="entry name" value="HIS_KIN"/>
    <property type="match status" value="1"/>
</dbReference>
<evidence type="ECO:0000313" key="17">
    <source>
        <dbReference type="EMBL" id="MFD0943113.1"/>
    </source>
</evidence>
<dbReference type="InterPro" id="IPR003660">
    <property type="entry name" value="HAMP_dom"/>
</dbReference>
<dbReference type="PROSITE" id="PS50885">
    <property type="entry name" value="HAMP"/>
    <property type="match status" value="1"/>
</dbReference>
<dbReference type="PRINTS" id="PR00344">
    <property type="entry name" value="BCTRLSENSOR"/>
</dbReference>
<dbReference type="CDD" id="cd06225">
    <property type="entry name" value="HAMP"/>
    <property type="match status" value="1"/>
</dbReference>
<keyword evidence="8" id="KW-0547">Nucleotide-binding</keyword>
<dbReference type="RefSeq" id="WP_381010440.1">
    <property type="nucleotide sequence ID" value="NZ_JBHTJF010000022.1"/>
</dbReference>